<dbReference type="PANTHER" id="PTHR34848:SF1">
    <property type="entry name" value="BIFUNCTIONAL ADENOSYLCOBALAMIN BIOSYNTHESIS PROTEIN COBU"/>
    <property type="match status" value="1"/>
</dbReference>
<dbReference type="RefSeq" id="WP_089531536.1">
    <property type="nucleotide sequence ID" value="NZ_CP022437.1"/>
</dbReference>
<evidence type="ECO:0000256" key="12">
    <source>
        <dbReference type="ARBA" id="ARBA00022741"/>
    </source>
</evidence>
<evidence type="ECO:0000313" key="21">
    <source>
        <dbReference type="Proteomes" id="UP000204391"/>
    </source>
</evidence>
<keyword evidence="21" id="KW-1185">Reference proteome</keyword>
<dbReference type="PANTHER" id="PTHR34848">
    <property type="match status" value="1"/>
</dbReference>
<dbReference type="PIRSF" id="PIRSF006135">
    <property type="entry name" value="CobU"/>
    <property type="match status" value="1"/>
</dbReference>
<evidence type="ECO:0000256" key="17">
    <source>
        <dbReference type="ARBA" id="ARBA00030571"/>
    </source>
</evidence>
<keyword evidence="14" id="KW-0067">ATP-binding</keyword>
<comment type="pathway">
    <text evidence="5">Cofactor biosynthesis; adenosylcobalamin biosynthesis; adenosylcobalamin from cob(II)yrinate a,c-diamide: step 6/7.</text>
</comment>
<evidence type="ECO:0000256" key="6">
    <source>
        <dbReference type="ARBA" id="ARBA00005159"/>
    </source>
</evidence>
<evidence type="ECO:0000256" key="19">
    <source>
        <dbReference type="PIRSR" id="PIRSR006135-2"/>
    </source>
</evidence>
<dbReference type="GO" id="GO:0005525">
    <property type="term" value="F:GTP binding"/>
    <property type="evidence" value="ECO:0007669"/>
    <property type="project" value="UniProtKB-KW"/>
</dbReference>
<evidence type="ECO:0000256" key="14">
    <source>
        <dbReference type="ARBA" id="ARBA00022840"/>
    </source>
</evidence>
<feature type="binding site" evidence="19">
    <location>
        <position position="83"/>
    </location>
    <ligand>
        <name>GTP</name>
        <dbReference type="ChEBI" id="CHEBI:37565"/>
    </ligand>
</feature>
<dbReference type="InterPro" id="IPR003203">
    <property type="entry name" value="CobU/CobP"/>
</dbReference>
<dbReference type="EC" id="2.7.7.62" evidence="9"/>
<dbReference type="OrthoDB" id="9799422at2"/>
<evidence type="ECO:0000256" key="8">
    <source>
        <dbReference type="ARBA" id="ARBA00012016"/>
    </source>
</evidence>
<keyword evidence="12 19" id="KW-0547">Nucleotide-binding</keyword>
<evidence type="ECO:0000256" key="15">
    <source>
        <dbReference type="ARBA" id="ARBA00023134"/>
    </source>
</evidence>
<protein>
    <recommendedName>
        <fullName evidence="16">Adenosylcobinamide kinase</fullName>
        <ecNumber evidence="8">2.7.1.156</ecNumber>
        <ecNumber evidence="9">2.7.7.62</ecNumber>
    </recommendedName>
    <alternativeName>
        <fullName evidence="17">Adenosylcobinamide-phosphate guanylyltransferase</fullName>
    </alternativeName>
</protein>
<keyword evidence="13" id="KW-0418">Kinase</keyword>
<evidence type="ECO:0000256" key="16">
    <source>
        <dbReference type="ARBA" id="ARBA00029570"/>
    </source>
</evidence>
<evidence type="ECO:0000256" key="10">
    <source>
        <dbReference type="ARBA" id="ARBA00022573"/>
    </source>
</evidence>
<organism evidence="20 21">
    <name type="scientific">Virgibacillus necropolis</name>
    <dbReference type="NCBI Taxonomy" id="163877"/>
    <lineage>
        <taxon>Bacteria</taxon>
        <taxon>Bacillati</taxon>
        <taxon>Bacillota</taxon>
        <taxon>Bacilli</taxon>
        <taxon>Bacillales</taxon>
        <taxon>Bacillaceae</taxon>
        <taxon>Virgibacillus</taxon>
    </lineage>
</organism>
<dbReference type="GO" id="GO:0005524">
    <property type="term" value="F:ATP binding"/>
    <property type="evidence" value="ECO:0007669"/>
    <property type="project" value="UniProtKB-KW"/>
</dbReference>
<evidence type="ECO:0000256" key="7">
    <source>
        <dbReference type="ARBA" id="ARBA00007490"/>
    </source>
</evidence>
<comment type="catalytic activity">
    <reaction evidence="2">
        <text>adenosylcob(III)inamide phosphate + GTP + H(+) = adenosylcob(III)inamide-GDP + diphosphate</text>
        <dbReference type="Rhea" id="RHEA:22712"/>
        <dbReference type="ChEBI" id="CHEBI:15378"/>
        <dbReference type="ChEBI" id="CHEBI:33019"/>
        <dbReference type="ChEBI" id="CHEBI:37565"/>
        <dbReference type="ChEBI" id="CHEBI:58502"/>
        <dbReference type="ChEBI" id="CHEBI:60487"/>
        <dbReference type="EC" id="2.7.7.62"/>
    </reaction>
</comment>
<reference evidence="20 21" key="1">
    <citation type="journal article" date="2003" name="Int. J. Syst. Evol. Microbiol.">
        <title>Virgibacillus carmonensis sp. nov., Virgibacillus necropolis sp. nov. and Virgibacillus picturae sp. nov., three novel species isolated from deteriorated mural paintings, transfer of the species of the genus salibacillus to Virgibacillus, as Virgibacillus marismortui comb. nov. and Virgibacillus salexigens comb. nov., and emended description of the genus Virgibacillus.</title>
        <authorList>
            <person name="Heyrman J."/>
            <person name="Logan N.A."/>
            <person name="Busse H.J."/>
            <person name="Balcaen A."/>
            <person name="Lebbe L."/>
            <person name="Rodriguez-Diaz M."/>
            <person name="Swings J."/>
            <person name="De Vos P."/>
        </authorList>
    </citation>
    <scope>NUCLEOTIDE SEQUENCE [LARGE SCALE GENOMIC DNA]</scope>
    <source>
        <strain evidence="20 21">LMG 19488</strain>
    </source>
</reference>
<accession>A0A221MAK7</accession>
<comment type="catalytic activity">
    <reaction evidence="1">
        <text>adenosylcob(III)inamide + ATP = adenosylcob(III)inamide phosphate + ADP + H(+)</text>
        <dbReference type="Rhea" id="RHEA:15769"/>
        <dbReference type="ChEBI" id="CHEBI:2480"/>
        <dbReference type="ChEBI" id="CHEBI:15378"/>
        <dbReference type="ChEBI" id="CHEBI:30616"/>
        <dbReference type="ChEBI" id="CHEBI:58502"/>
        <dbReference type="ChEBI" id="CHEBI:456216"/>
        <dbReference type="EC" id="2.7.1.156"/>
    </reaction>
</comment>
<dbReference type="EMBL" id="CP022437">
    <property type="protein sequence ID" value="ASN04685.1"/>
    <property type="molecule type" value="Genomic_DNA"/>
</dbReference>
<dbReference type="AlphaFoldDB" id="A0A221MAK7"/>
<evidence type="ECO:0000256" key="3">
    <source>
        <dbReference type="ARBA" id="ARBA00001522"/>
    </source>
</evidence>
<evidence type="ECO:0000256" key="1">
    <source>
        <dbReference type="ARBA" id="ARBA00000312"/>
    </source>
</evidence>
<dbReference type="EC" id="2.7.1.156" evidence="8"/>
<comment type="pathway">
    <text evidence="6">Cofactor biosynthesis; adenosylcobalamin biosynthesis; adenosylcobalamin from cob(II)yrinate a,c-diamide: step 5/7.</text>
</comment>
<feature type="active site" description="GMP-histidine intermediate" evidence="18">
    <location>
        <position position="49"/>
    </location>
</feature>
<dbReference type="InterPro" id="IPR027417">
    <property type="entry name" value="P-loop_NTPase"/>
</dbReference>
<evidence type="ECO:0000256" key="11">
    <source>
        <dbReference type="ARBA" id="ARBA00022679"/>
    </source>
</evidence>
<evidence type="ECO:0000256" key="5">
    <source>
        <dbReference type="ARBA" id="ARBA00004692"/>
    </source>
</evidence>
<evidence type="ECO:0000256" key="2">
    <source>
        <dbReference type="ARBA" id="ARBA00000711"/>
    </source>
</evidence>
<dbReference type="UniPathway" id="UPA00148">
    <property type="reaction ID" value="UER00236"/>
</dbReference>
<evidence type="ECO:0000256" key="13">
    <source>
        <dbReference type="ARBA" id="ARBA00022777"/>
    </source>
</evidence>
<evidence type="ECO:0000313" key="20">
    <source>
        <dbReference type="EMBL" id="ASN04685.1"/>
    </source>
</evidence>
<keyword evidence="15 19" id="KW-0342">GTP-binding</keyword>
<dbReference type="Proteomes" id="UP000204391">
    <property type="component" value="Chromosome"/>
</dbReference>
<evidence type="ECO:0000256" key="4">
    <source>
        <dbReference type="ARBA" id="ARBA00003889"/>
    </source>
</evidence>
<dbReference type="Gene3D" id="3.40.50.300">
    <property type="entry name" value="P-loop containing nucleotide triphosphate hydrolases"/>
    <property type="match status" value="1"/>
</dbReference>
<name>A0A221MAK7_9BACI</name>
<evidence type="ECO:0000256" key="18">
    <source>
        <dbReference type="PIRSR" id="PIRSR006135-1"/>
    </source>
</evidence>
<keyword evidence="11" id="KW-0808">Transferase</keyword>
<keyword evidence="10" id="KW-0169">Cobalamin biosynthesis</keyword>
<feature type="binding site" evidence="19">
    <location>
        <begin position="33"/>
        <end position="35"/>
    </location>
    <ligand>
        <name>GTP</name>
        <dbReference type="ChEBI" id="CHEBI:37565"/>
    </ligand>
</feature>
<proteinExistence type="inferred from homology"/>
<dbReference type="Pfam" id="PF02283">
    <property type="entry name" value="CobU"/>
    <property type="match status" value="1"/>
</dbReference>
<feature type="binding site" evidence="19">
    <location>
        <position position="64"/>
    </location>
    <ligand>
        <name>GTP</name>
        <dbReference type="ChEBI" id="CHEBI:37565"/>
    </ligand>
</feature>
<gene>
    <name evidence="20" type="ORF">CFK40_06495</name>
</gene>
<dbReference type="SUPFAM" id="SSF52540">
    <property type="entry name" value="P-loop containing nucleoside triphosphate hydrolases"/>
    <property type="match status" value="1"/>
</dbReference>
<feature type="binding site" evidence="19">
    <location>
        <begin position="50"/>
        <end position="53"/>
    </location>
    <ligand>
        <name>GTP</name>
        <dbReference type="ChEBI" id="CHEBI:37565"/>
    </ligand>
</feature>
<evidence type="ECO:0000256" key="9">
    <source>
        <dbReference type="ARBA" id="ARBA00012523"/>
    </source>
</evidence>
<dbReference type="GO" id="GO:0008820">
    <property type="term" value="F:cobinamide phosphate guanylyltransferase activity"/>
    <property type="evidence" value="ECO:0007669"/>
    <property type="project" value="UniProtKB-EC"/>
</dbReference>
<dbReference type="KEGG" id="vne:CFK40_06495"/>
<dbReference type="GO" id="GO:0009236">
    <property type="term" value="P:cobalamin biosynthetic process"/>
    <property type="evidence" value="ECO:0007669"/>
    <property type="project" value="UniProtKB-UniPathway"/>
</dbReference>
<comment type="function">
    <text evidence="4">Catalyzes ATP-dependent phosphorylation of adenosylcobinamide and addition of GMP to adenosylcobinamide phosphate.</text>
</comment>
<sequence>MLTFVCGGVRSGKTSYAEKGILNTKLANLHYVATGVVTDSEMQERVYRHKDDRLQSVRSWQTWEQPTGINQLTFSSDDAVLLDCLTTWITNEMMAQEDKDLDDMIRFLIKQLEKLVASAGEVYIVSNDLSRDIPSSYRMVQDYLYILGSIHRFVVGRSDKAIEMVYGVPLLHKGEEV</sequence>
<comment type="similarity">
    <text evidence="7">Belongs to the CobU/CobP family.</text>
</comment>
<dbReference type="GO" id="GO:0043752">
    <property type="term" value="F:adenosylcobinamide kinase activity"/>
    <property type="evidence" value="ECO:0007669"/>
    <property type="project" value="UniProtKB-EC"/>
</dbReference>
<comment type="catalytic activity">
    <reaction evidence="3">
        <text>adenosylcob(III)inamide + GTP = adenosylcob(III)inamide phosphate + GDP + H(+)</text>
        <dbReference type="Rhea" id="RHEA:15765"/>
        <dbReference type="ChEBI" id="CHEBI:2480"/>
        <dbReference type="ChEBI" id="CHEBI:15378"/>
        <dbReference type="ChEBI" id="CHEBI:37565"/>
        <dbReference type="ChEBI" id="CHEBI:58189"/>
        <dbReference type="ChEBI" id="CHEBI:58502"/>
        <dbReference type="EC" id="2.7.1.156"/>
    </reaction>
</comment>